<dbReference type="PANTHER" id="PTHR43783">
    <property type="entry name" value="UDP-N-ACETYLGLUCOSAMINE 1-CARBOXYVINYLTRANSFERASE"/>
    <property type="match status" value="1"/>
</dbReference>
<dbReference type="InterPro" id="IPR001986">
    <property type="entry name" value="Enolpyruvate_Tfrase_dom"/>
</dbReference>
<evidence type="ECO:0000256" key="11">
    <source>
        <dbReference type="ARBA" id="ARBA00039108"/>
    </source>
</evidence>
<dbReference type="InterPro" id="IPR050068">
    <property type="entry name" value="MurA_subfamily"/>
</dbReference>
<dbReference type="PANTHER" id="PTHR43783:SF1">
    <property type="entry name" value="UDP-N-ACETYLGLUCOSAMINE 1-CARBOXYVINYLTRANSFERASE"/>
    <property type="match status" value="1"/>
</dbReference>
<evidence type="ECO:0000256" key="3">
    <source>
        <dbReference type="ARBA" id="ARBA00022490"/>
    </source>
</evidence>
<dbReference type="EC" id="2.5.1.7" evidence="11"/>
<dbReference type="Pfam" id="PF00275">
    <property type="entry name" value="EPSP_synthase"/>
    <property type="match status" value="1"/>
</dbReference>
<name>A0A645D465_9ZZZZ</name>
<comment type="subcellular location">
    <subcellularLocation>
        <location evidence="1">Cytoplasm</location>
    </subcellularLocation>
</comment>
<evidence type="ECO:0000256" key="10">
    <source>
        <dbReference type="ARBA" id="ARBA00038367"/>
    </source>
</evidence>
<dbReference type="GO" id="GO:0071555">
    <property type="term" value="P:cell wall organization"/>
    <property type="evidence" value="ECO:0007669"/>
    <property type="project" value="UniProtKB-KW"/>
</dbReference>
<evidence type="ECO:0000256" key="2">
    <source>
        <dbReference type="ARBA" id="ARBA00004752"/>
    </source>
</evidence>
<dbReference type="InterPro" id="IPR013792">
    <property type="entry name" value="RNA3'P_cycl/enolpyr_Trfase_a/b"/>
</dbReference>
<comment type="caution">
    <text evidence="17">The sequence shown here is derived from an EMBL/GenBank/DDBJ whole genome shotgun (WGS) entry which is preliminary data.</text>
</comment>
<comment type="catalytic activity">
    <reaction evidence="15">
        <text>phosphoenolpyruvate + UDP-N-acetyl-alpha-D-glucosamine = UDP-N-acetyl-3-O-(1-carboxyvinyl)-alpha-D-glucosamine + phosphate</text>
        <dbReference type="Rhea" id="RHEA:18681"/>
        <dbReference type="ChEBI" id="CHEBI:43474"/>
        <dbReference type="ChEBI" id="CHEBI:57705"/>
        <dbReference type="ChEBI" id="CHEBI:58702"/>
        <dbReference type="ChEBI" id="CHEBI:68483"/>
        <dbReference type="EC" id="2.5.1.7"/>
    </reaction>
</comment>
<gene>
    <name evidence="17" type="primary">murAA_15</name>
    <name evidence="17" type="ORF">SDC9_131037</name>
</gene>
<keyword evidence="6" id="KW-0133">Cell shape</keyword>
<evidence type="ECO:0000256" key="13">
    <source>
        <dbReference type="ARBA" id="ARBA00042443"/>
    </source>
</evidence>
<evidence type="ECO:0000259" key="16">
    <source>
        <dbReference type="Pfam" id="PF00275"/>
    </source>
</evidence>
<protein>
    <recommendedName>
        <fullName evidence="12">UDP-N-acetylglucosamine 1-carboxyvinyltransferase</fullName>
        <ecNumber evidence="11">2.5.1.7</ecNumber>
    </recommendedName>
    <alternativeName>
        <fullName evidence="13">Enoylpyruvate transferase</fullName>
    </alternativeName>
    <alternativeName>
        <fullName evidence="14">UDP-N-acetylglucosamine enolpyruvyl transferase</fullName>
    </alternativeName>
</protein>
<keyword evidence="8" id="KW-0131">Cell cycle</keyword>
<keyword evidence="4" id="KW-0132">Cell division</keyword>
<evidence type="ECO:0000256" key="9">
    <source>
        <dbReference type="ARBA" id="ARBA00023316"/>
    </source>
</evidence>
<evidence type="ECO:0000256" key="4">
    <source>
        <dbReference type="ARBA" id="ARBA00022618"/>
    </source>
</evidence>
<evidence type="ECO:0000313" key="17">
    <source>
        <dbReference type="EMBL" id="MPM83967.1"/>
    </source>
</evidence>
<dbReference type="SUPFAM" id="SSF55205">
    <property type="entry name" value="EPT/RTPC-like"/>
    <property type="match status" value="1"/>
</dbReference>
<dbReference type="GO" id="GO:0051301">
    <property type="term" value="P:cell division"/>
    <property type="evidence" value="ECO:0007669"/>
    <property type="project" value="UniProtKB-KW"/>
</dbReference>
<evidence type="ECO:0000256" key="15">
    <source>
        <dbReference type="ARBA" id="ARBA00047527"/>
    </source>
</evidence>
<dbReference type="GO" id="GO:0008360">
    <property type="term" value="P:regulation of cell shape"/>
    <property type="evidence" value="ECO:0007669"/>
    <property type="project" value="UniProtKB-KW"/>
</dbReference>
<feature type="domain" description="Enolpyruvate transferase" evidence="16">
    <location>
        <begin position="2"/>
        <end position="319"/>
    </location>
</feature>
<dbReference type="GO" id="GO:0005737">
    <property type="term" value="C:cytoplasm"/>
    <property type="evidence" value="ECO:0007669"/>
    <property type="project" value="UniProtKB-SubCell"/>
</dbReference>
<evidence type="ECO:0000256" key="12">
    <source>
        <dbReference type="ARBA" id="ARBA00039754"/>
    </source>
</evidence>
<comment type="pathway">
    <text evidence="2">Cell wall biogenesis; peptidoglycan biosynthesis.</text>
</comment>
<dbReference type="EMBL" id="VSSQ01032643">
    <property type="protein sequence ID" value="MPM83967.1"/>
    <property type="molecule type" value="Genomic_DNA"/>
</dbReference>
<evidence type="ECO:0000256" key="14">
    <source>
        <dbReference type="ARBA" id="ARBA00042842"/>
    </source>
</evidence>
<dbReference type="GO" id="GO:0008760">
    <property type="term" value="F:UDP-N-acetylglucosamine 1-carboxyvinyltransferase activity"/>
    <property type="evidence" value="ECO:0007669"/>
    <property type="project" value="UniProtKB-EC"/>
</dbReference>
<dbReference type="Gene3D" id="3.65.10.10">
    <property type="entry name" value="Enolpyruvate transferase domain"/>
    <property type="match status" value="2"/>
</dbReference>
<keyword evidence="9" id="KW-0961">Cell wall biogenesis/degradation</keyword>
<dbReference type="InterPro" id="IPR036968">
    <property type="entry name" value="Enolpyruvate_Tfrase_sf"/>
</dbReference>
<reference evidence="17" key="1">
    <citation type="submission" date="2019-08" db="EMBL/GenBank/DDBJ databases">
        <authorList>
            <person name="Kucharzyk K."/>
            <person name="Murdoch R.W."/>
            <person name="Higgins S."/>
            <person name="Loffler F."/>
        </authorList>
    </citation>
    <scope>NUCLEOTIDE SEQUENCE</scope>
</reference>
<sequence>MREMRSSAIFLGAILARCGQADLSYPGGCELGPRPIDLHLTGLRDMGAVIREDCGRLCCTAPRLVGRELILSLPSVGATENLMLAACGGVGTTSICNAAREPEIEDLQNYLCTCGAKVFGAGTSTVTVEGGAFLHGGTYTVMPDRIAAATYLCAAAAAGGEVRLTGTKERLFATVTAALREAGCAVTADSGGITLRRERELRAIRPIHTAPYPGFPTDAQAVLMATLARSRGTTVFEENIFTNRFRHVDELTRMGADIRVSGRVAVVTGAERLHGATVRSTDLRGGAALCVAALAAEGETVVSGVEHIDRGYEDITETLKALGADIRRDDSPGAE</sequence>
<dbReference type="AlphaFoldDB" id="A0A645D465"/>
<dbReference type="NCBIfam" id="NF006873">
    <property type="entry name" value="PRK09369.1"/>
    <property type="match status" value="1"/>
</dbReference>
<organism evidence="17">
    <name type="scientific">bioreactor metagenome</name>
    <dbReference type="NCBI Taxonomy" id="1076179"/>
    <lineage>
        <taxon>unclassified sequences</taxon>
        <taxon>metagenomes</taxon>
        <taxon>ecological metagenomes</taxon>
    </lineage>
</organism>
<dbReference type="GO" id="GO:0009252">
    <property type="term" value="P:peptidoglycan biosynthetic process"/>
    <property type="evidence" value="ECO:0007669"/>
    <property type="project" value="UniProtKB-KW"/>
</dbReference>
<evidence type="ECO:0000256" key="6">
    <source>
        <dbReference type="ARBA" id="ARBA00022960"/>
    </source>
</evidence>
<evidence type="ECO:0000256" key="7">
    <source>
        <dbReference type="ARBA" id="ARBA00022984"/>
    </source>
</evidence>
<keyword evidence="7" id="KW-0573">Peptidoglycan synthesis</keyword>
<comment type="similarity">
    <text evidence="10">Belongs to the EPSP synthase family. MurA subfamily.</text>
</comment>
<keyword evidence="5 17" id="KW-0808">Transferase</keyword>
<proteinExistence type="inferred from homology"/>
<evidence type="ECO:0000256" key="8">
    <source>
        <dbReference type="ARBA" id="ARBA00023306"/>
    </source>
</evidence>
<accession>A0A645D465</accession>
<keyword evidence="3" id="KW-0963">Cytoplasm</keyword>
<evidence type="ECO:0000256" key="5">
    <source>
        <dbReference type="ARBA" id="ARBA00022679"/>
    </source>
</evidence>
<evidence type="ECO:0000256" key="1">
    <source>
        <dbReference type="ARBA" id="ARBA00004496"/>
    </source>
</evidence>